<dbReference type="SUPFAM" id="SSF82199">
    <property type="entry name" value="SET domain"/>
    <property type="match status" value="1"/>
</dbReference>
<reference evidence="1" key="2">
    <citation type="submission" date="2025-08" db="UniProtKB">
        <authorList>
            <consortium name="Ensembl"/>
        </authorList>
    </citation>
    <scope>IDENTIFICATION</scope>
</reference>
<dbReference type="AlphaFoldDB" id="A0A096LTV6"/>
<dbReference type="GeneTree" id="ENSGT01050000245291"/>
<dbReference type="eggNOG" id="ENOG502SN1D">
    <property type="taxonomic scope" value="Eukaryota"/>
</dbReference>
<dbReference type="EMBL" id="AYCK01021544">
    <property type="status" value="NOT_ANNOTATED_CDS"/>
    <property type="molecule type" value="Genomic_DNA"/>
</dbReference>
<reference evidence="2" key="1">
    <citation type="submission" date="2013-10" db="EMBL/GenBank/DDBJ databases">
        <authorList>
            <person name="Schartl M."/>
            <person name="Warren W."/>
        </authorList>
    </citation>
    <scope>NUCLEOTIDE SEQUENCE [LARGE SCALE GENOMIC DNA]</scope>
    <source>
        <strain evidence="2">female</strain>
    </source>
</reference>
<protein>
    <submittedName>
        <fullName evidence="1">Uncharacterized protein</fullName>
    </submittedName>
</protein>
<proteinExistence type="predicted"/>
<evidence type="ECO:0000313" key="1">
    <source>
        <dbReference type="Ensembl" id="ENSPFOP00000022597.1"/>
    </source>
</evidence>
<organism evidence="1 2">
    <name type="scientific">Poecilia formosa</name>
    <name type="common">Amazon molly</name>
    <name type="synonym">Limia formosa</name>
    <dbReference type="NCBI Taxonomy" id="48698"/>
    <lineage>
        <taxon>Eukaryota</taxon>
        <taxon>Metazoa</taxon>
        <taxon>Chordata</taxon>
        <taxon>Craniata</taxon>
        <taxon>Vertebrata</taxon>
        <taxon>Euteleostomi</taxon>
        <taxon>Actinopterygii</taxon>
        <taxon>Neopterygii</taxon>
        <taxon>Teleostei</taxon>
        <taxon>Neoteleostei</taxon>
        <taxon>Acanthomorphata</taxon>
        <taxon>Ovalentaria</taxon>
        <taxon>Atherinomorphae</taxon>
        <taxon>Cyprinodontiformes</taxon>
        <taxon>Poeciliidae</taxon>
        <taxon>Poeciliinae</taxon>
        <taxon>Poecilia</taxon>
    </lineage>
</organism>
<dbReference type="STRING" id="48698.ENSPFOP00000022597"/>
<sequence>MRRRHLMTKWSKQKPTLDQVQRFLWRSRWSKNCVPAGEVVRRWAPSRPTGREETDVARYVGGQSWAGLVIAESQRPGAGRGDLTGTRDFSQGSVICDYHGRLVSASEGRQILGTEGGRGLFFSKSGDQDLCVDAQPCHPHITTFGRLINHS</sequence>
<name>A0A096LTV6_POEFO</name>
<accession>A0A096LTV6</accession>
<dbReference type="Ensembl" id="ENSPFOT00000029919.1">
    <property type="protein sequence ID" value="ENSPFOP00000022597.1"/>
    <property type="gene ID" value="ENSPFOG00000022528.1"/>
</dbReference>
<keyword evidence="2" id="KW-1185">Reference proteome</keyword>
<dbReference type="Proteomes" id="UP000028760">
    <property type="component" value="Unassembled WGS sequence"/>
</dbReference>
<dbReference type="Gene3D" id="2.170.270.10">
    <property type="entry name" value="SET domain"/>
    <property type="match status" value="1"/>
</dbReference>
<evidence type="ECO:0000313" key="2">
    <source>
        <dbReference type="Proteomes" id="UP000028760"/>
    </source>
</evidence>
<dbReference type="InterPro" id="IPR046341">
    <property type="entry name" value="SET_dom_sf"/>
</dbReference>
<reference evidence="1" key="3">
    <citation type="submission" date="2025-09" db="UniProtKB">
        <authorList>
            <consortium name="Ensembl"/>
        </authorList>
    </citation>
    <scope>IDENTIFICATION</scope>
</reference>